<proteinExistence type="predicted"/>
<dbReference type="Pfam" id="PF00497">
    <property type="entry name" value="SBP_bac_3"/>
    <property type="match status" value="1"/>
</dbReference>
<dbReference type="PANTHER" id="PTHR38834:SF3">
    <property type="entry name" value="SOLUTE-BINDING PROTEIN FAMILY 3_N-TERMINAL DOMAIN-CONTAINING PROTEIN"/>
    <property type="match status" value="1"/>
</dbReference>
<accession>A0A345RRY4</accession>
<evidence type="ECO:0000256" key="1">
    <source>
        <dbReference type="SAM" id="SignalP"/>
    </source>
</evidence>
<sequence length="244" mass="27793">MKRFAACLLSLLALTANAADLQLLTDNHPPLHFLQGDQLVGFGVDVVQALAAQTGDHIHLQQVPLLRALRMASETPNTGVFTVLRTDARDDRYQWVGPLIEVETALYAHDNFQPPVRSLREADHLGRITVPRKWLVYSYLQEQDLSNLYGVETPEQMMRLFSLGRTDFVVSDTLSSAALAREQGMEPGRLQYQIPLMKRDTYIAFSRQTDPKQVARWQQALDTLRADGRLEKIRQRWLSNTLPR</sequence>
<dbReference type="Gene3D" id="3.40.190.10">
    <property type="entry name" value="Periplasmic binding protein-like II"/>
    <property type="match status" value="2"/>
</dbReference>
<reference evidence="3 4" key="1">
    <citation type="submission" date="2018-05" db="EMBL/GenBank/DDBJ databases">
        <title>Complete genome sequence of Pseudomonas kribbensis 46-2(T).</title>
        <authorList>
            <person name="Jeong H."/>
            <person name="Lee S.-G."/>
            <person name="Rha E."/>
            <person name="Kim H."/>
        </authorList>
    </citation>
    <scope>NUCLEOTIDE SEQUENCE [LARGE SCALE GENOMIC DNA]</scope>
    <source>
        <strain evidence="3 4">46-2</strain>
    </source>
</reference>
<dbReference type="AlphaFoldDB" id="A0A345RRY4"/>
<keyword evidence="1" id="KW-0732">Signal</keyword>
<evidence type="ECO:0000259" key="2">
    <source>
        <dbReference type="SMART" id="SM00062"/>
    </source>
</evidence>
<keyword evidence="4" id="KW-1185">Reference proteome</keyword>
<dbReference type="EMBL" id="CP029608">
    <property type="protein sequence ID" value="AXI62050.1"/>
    <property type="molecule type" value="Genomic_DNA"/>
</dbReference>
<feature type="chain" id="PRO_5016707701" evidence="1">
    <location>
        <begin position="19"/>
        <end position="244"/>
    </location>
</feature>
<evidence type="ECO:0000313" key="4">
    <source>
        <dbReference type="Proteomes" id="UP000253720"/>
    </source>
</evidence>
<name>A0A345RRY4_9PSED</name>
<dbReference type="KEGG" id="pke:DLD99_16750"/>
<dbReference type="RefSeq" id="WP_114883713.1">
    <property type="nucleotide sequence ID" value="NZ_CP029608.1"/>
</dbReference>
<dbReference type="InterPro" id="IPR001638">
    <property type="entry name" value="Solute-binding_3/MltF_N"/>
</dbReference>
<dbReference type="Proteomes" id="UP000253720">
    <property type="component" value="Chromosome"/>
</dbReference>
<gene>
    <name evidence="3" type="ORF">DLD99_16750</name>
</gene>
<feature type="signal peptide" evidence="1">
    <location>
        <begin position="1"/>
        <end position="18"/>
    </location>
</feature>
<evidence type="ECO:0000313" key="3">
    <source>
        <dbReference type="EMBL" id="AXI62050.1"/>
    </source>
</evidence>
<protein>
    <submittedName>
        <fullName evidence="3">ABC transporter substrate-binding protein</fullName>
    </submittedName>
</protein>
<dbReference type="PANTHER" id="PTHR38834">
    <property type="entry name" value="PERIPLASMIC SUBSTRATE BINDING PROTEIN FAMILY 3"/>
    <property type="match status" value="1"/>
</dbReference>
<organism evidence="3 4">
    <name type="scientific">Pseudomonas kribbensis</name>
    <dbReference type="NCBI Taxonomy" id="1628086"/>
    <lineage>
        <taxon>Bacteria</taxon>
        <taxon>Pseudomonadati</taxon>
        <taxon>Pseudomonadota</taxon>
        <taxon>Gammaproteobacteria</taxon>
        <taxon>Pseudomonadales</taxon>
        <taxon>Pseudomonadaceae</taxon>
        <taxon>Pseudomonas</taxon>
    </lineage>
</organism>
<feature type="domain" description="Solute-binding protein family 3/N-terminal" evidence="2">
    <location>
        <begin position="20"/>
        <end position="241"/>
    </location>
</feature>
<dbReference type="SUPFAM" id="SSF53850">
    <property type="entry name" value="Periplasmic binding protein-like II"/>
    <property type="match status" value="1"/>
</dbReference>
<dbReference type="SMART" id="SM00062">
    <property type="entry name" value="PBPb"/>
    <property type="match status" value="1"/>
</dbReference>